<accession>A0A0D8JF12</accession>
<dbReference type="PANTHER" id="PTHR11069">
    <property type="entry name" value="GLUCOSYLCERAMIDASE"/>
    <property type="match status" value="1"/>
</dbReference>
<evidence type="ECO:0000256" key="2">
    <source>
        <dbReference type="ARBA" id="ARBA00022729"/>
    </source>
</evidence>
<dbReference type="GO" id="GO:0016020">
    <property type="term" value="C:membrane"/>
    <property type="evidence" value="ECO:0007669"/>
    <property type="project" value="GOC"/>
</dbReference>
<comment type="caution">
    <text evidence="7">The sequence shown here is derived from an EMBL/GenBank/DDBJ whole genome shotgun (WGS) entry which is preliminary data.</text>
</comment>
<dbReference type="InterPro" id="IPR033453">
    <property type="entry name" value="Glyco_hydro_30_TIM-barrel"/>
</dbReference>
<evidence type="ECO:0000259" key="5">
    <source>
        <dbReference type="Pfam" id="PF02055"/>
    </source>
</evidence>
<dbReference type="Proteomes" id="UP000032544">
    <property type="component" value="Unassembled WGS sequence"/>
</dbReference>
<dbReference type="Pfam" id="PF02055">
    <property type="entry name" value="Glyco_hydro_30"/>
    <property type="match status" value="1"/>
</dbReference>
<evidence type="ECO:0000313" key="8">
    <source>
        <dbReference type="Proteomes" id="UP000032544"/>
    </source>
</evidence>
<dbReference type="STRING" id="1544798.LH29_06975"/>
<keyword evidence="3 4" id="KW-0378">Hydrolase</keyword>
<sequence>MICLIILLVAGTSMQYQVCAQKAGVKIDSEITHQKITGFGGFVCSGTFQYNHMSHDEIRKLWGANSEAGYNIMRLYIPDENQWSSTLETAQFAQSLGIIIFASPWSMPASWKTNNHIAAKYVDNDGVEHLGYLKEEYYDDYALYLNRYVTYLRENGVELDAISIQNEPDMQSTYHGCLWTPEQLTTFLKEYRHLIDCKVMAPDAVGITNNYAEAFAADDMDDKFDIFAGHQYSYIQDGLELIRAKGKEVWMTEYLINWNADEPTERNVNWQKDAFNFAGKLNEAMLLNVNAWVHYASKRWYGLMGDGTWGTPNGELTKRGYILSHYAKYTTGTTRIEAAWNDDSSTLQGSAYLSTGGDSIILNVINPSENDYQLTVDLPFYTNSGNSFVTTEQLSMSASTVNITGETFRPEVSVNASSVSTYIFVESAERTASQMTGEAIYYNKIEDQTVTQTAFGTSYNLSGKTVTFDHSNSLISNNTSTANGYLELNDRYNQLIFHVKSFSSANQNNSDNTTLHYVNADGVVKSHNYGRIDFPTGTEFDITFDISRNVLTEGCIGLLGISNSNYSSVLTMNFGDVYLKLGNEKMYKFSGIYSPDDSYLIDGLEDEKATSVDFTETTGISSNLDWNAEAANTNCIFYVAEGVNNTNTNVVVDTVCSQLALDATGGDFYAPHNFKAELATFTCTVNGYRTLVLPFEATIPEGVKVYTMEPSSSEIFCTRLDVTNIAPNQPVLISGNGTFSFEGSGKVSTPHAISENKMNGVYIGIQSPPNSYYLKSEGGVTAFDKAATGNTQKVDPFSAYLTEENSYSAASLPLTFDNATGVDALVGTNTVIKLYPNPANNQLFLQLASTKSEDVIISVLDLSGRTIKNTIKHFDGHSAINIKISDLPDGFYVLQVKNRDGVTASKFFVRNE</sequence>
<dbReference type="InterPro" id="IPR013780">
    <property type="entry name" value="Glyco_hydro_b"/>
</dbReference>
<dbReference type="Gene3D" id="2.60.40.1180">
    <property type="entry name" value="Golgi alpha-mannosidase II"/>
    <property type="match status" value="1"/>
</dbReference>
<gene>
    <name evidence="7" type="ORF">LH29_06975</name>
</gene>
<dbReference type="InterPro" id="IPR026444">
    <property type="entry name" value="Secre_tail"/>
</dbReference>
<proteinExistence type="inferred from homology"/>
<dbReference type="AlphaFoldDB" id="A0A0D8JF12"/>
<reference evidence="7 8" key="1">
    <citation type="submission" date="2014-09" db="EMBL/GenBank/DDBJ databases">
        <title>Draft Genome Sequence of Draconibacterium sp. JN14CK-3.</title>
        <authorList>
            <person name="Dong C."/>
            <person name="Lai Q."/>
            <person name="Shao Z."/>
        </authorList>
    </citation>
    <scope>NUCLEOTIDE SEQUENCE [LARGE SCALE GENOMIC DNA]</scope>
    <source>
        <strain evidence="7 8">JN14CK-3</strain>
    </source>
</reference>
<dbReference type="GO" id="GO:0004348">
    <property type="term" value="F:glucosylceramidase activity"/>
    <property type="evidence" value="ECO:0007669"/>
    <property type="project" value="InterPro"/>
</dbReference>
<dbReference type="EMBL" id="JRHC01000001">
    <property type="protein sequence ID" value="KJF45136.1"/>
    <property type="molecule type" value="Genomic_DNA"/>
</dbReference>
<evidence type="ECO:0000259" key="6">
    <source>
        <dbReference type="Pfam" id="PF18962"/>
    </source>
</evidence>
<organism evidence="7 8">
    <name type="scientific">Draconibacterium sediminis</name>
    <dbReference type="NCBI Taxonomy" id="1544798"/>
    <lineage>
        <taxon>Bacteria</taxon>
        <taxon>Pseudomonadati</taxon>
        <taxon>Bacteroidota</taxon>
        <taxon>Bacteroidia</taxon>
        <taxon>Marinilabiliales</taxon>
        <taxon>Prolixibacteraceae</taxon>
        <taxon>Draconibacterium</taxon>
    </lineage>
</organism>
<dbReference type="PANTHER" id="PTHR11069:SF38">
    <property type="entry name" value="GLUCURONOXYLANASE XYNC"/>
    <property type="match status" value="1"/>
</dbReference>
<name>A0A0D8JF12_9BACT</name>
<dbReference type="NCBIfam" id="TIGR04183">
    <property type="entry name" value="Por_Secre_tail"/>
    <property type="match status" value="1"/>
</dbReference>
<evidence type="ECO:0000256" key="1">
    <source>
        <dbReference type="ARBA" id="ARBA00005382"/>
    </source>
</evidence>
<evidence type="ECO:0000256" key="3">
    <source>
        <dbReference type="ARBA" id="ARBA00022801"/>
    </source>
</evidence>
<feature type="domain" description="Secretion system C-terminal sorting" evidence="6">
    <location>
        <begin position="834"/>
        <end position="909"/>
    </location>
</feature>
<dbReference type="Gene3D" id="3.20.20.80">
    <property type="entry name" value="Glycosidases"/>
    <property type="match status" value="1"/>
</dbReference>
<comment type="similarity">
    <text evidence="1 4">Belongs to the glycosyl hydrolase 30 family.</text>
</comment>
<evidence type="ECO:0000256" key="4">
    <source>
        <dbReference type="RuleBase" id="RU361188"/>
    </source>
</evidence>
<dbReference type="InterPro" id="IPR001139">
    <property type="entry name" value="Glyco_hydro_30"/>
</dbReference>
<dbReference type="GO" id="GO:0006665">
    <property type="term" value="P:sphingolipid metabolic process"/>
    <property type="evidence" value="ECO:0007669"/>
    <property type="project" value="InterPro"/>
</dbReference>
<keyword evidence="8" id="KW-1185">Reference proteome</keyword>
<dbReference type="Pfam" id="PF18962">
    <property type="entry name" value="Por_Secre_tail"/>
    <property type="match status" value="1"/>
</dbReference>
<keyword evidence="4" id="KW-0326">Glycosidase</keyword>
<dbReference type="SUPFAM" id="SSF51445">
    <property type="entry name" value="(Trans)glycosidases"/>
    <property type="match status" value="1"/>
</dbReference>
<keyword evidence="2" id="KW-0732">Signal</keyword>
<protein>
    <submittedName>
        <fullName evidence="7">Secretion protein</fullName>
    </submittedName>
</protein>
<evidence type="ECO:0000313" key="7">
    <source>
        <dbReference type="EMBL" id="KJF45136.1"/>
    </source>
</evidence>
<feature type="domain" description="Glycosyl hydrolase family 30 TIM-barrel" evidence="5">
    <location>
        <begin position="88"/>
        <end position="173"/>
    </location>
</feature>
<dbReference type="InterPro" id="IPR017853">
    <property type="entry name" value="GH"/>
</dbReference>